<protein>
    <submittedName>
        <fullName evidence="1">Uncharacterized protein</fullName>
    </submittedName>
</protein>
<dbReference type="AlphaFoldDB" id="A0A6C0IXL3"/>
<sequence>MENFFLKQLEYNNNIFLKSISINYDIGLHDLTKKYPFSKLDKNIKIKSKPIKIYKYLYIDSNNKYYIVFKNLDLKFNAIVINL</sequence>
<reference evidence="1" key="1">
    <citation type="journal article" date="2020" name="Nature">
        <title>Giant virus diversity and host interactions through global metagenomics.</title>
        <authorList>
            <person name="Schulz F."/>
            <person name="Roux S."/>
            <person name="Paez-Espino D."/>
            <person name="Jungbluth S."/>
            <person name="Walsh D.A."/>
            <person name="Denef V.J."/>
            <person name="McMahon K.D."/>
            <person name="Konstantinidis K.T."/>
            <person name="Eloe-Fadrosh E.A."/>
            <person name="Kyrpides N.C."/>
            <person name="Woyke T."/>
        </authorList>
    </citation>
    <scope>NUCLEOTIDE SEQUENCE</scope>
    <source>
        <strain evidence="1">GVMAG-M-3300025138-11</strain>
    </source>
</reference>
<evidence type="ECO:0000313" key="1">
    <source>
        <dbReference type="EMBL" id="QHT97280.1"/>
    </source>
</evidence>
<organism evidence="1">
    <name type="scientific">viral metagenome</name>
    <dbReference type="NCBI Taxonomy" id="1070528"/>
    <lineage>
        <taxon>unclassified sequences</taxon>
        <taxon>metagenomes</taxon>
        <taxon>organismal metagenomes</taxon>
    </lineage>
</organism>
<accession>A0A6C0IXL3</accession>
<dbReference type="EMBL" id="MN740274">
    <property type="protein sequence ID" value="QHT97280.1"/>
    <property type="molecule type" value="Genomic_DNA"/>
</dbReference>
<name>A0A6C0IXL3_9ZZZZ</name>
<proteinExistence type="predicted"/>